<organism evidence="1 2">
    <name type="scientific">Natranaerobius thermophilus (strain ATCC BAA-1301 / DSM 18059 / JW/NM-WN-LF)</name>
    <dbReference type="NCBI Taxonomy" id="457570"/>
    <lineage>
        <taxon>Bacteria</taxon>
        <taxon>Bacillati</taxon>
        <taxon>Bacillota</taxon>
        <taxon>Clostridia</taxon>
        <taxon>Natranaerobiales</taxon>
        <taxon>Natranaerobiaceae</taxon>
        <taxon>Natranaerobius</taxon>
    </lineage>
</organism>
<dbReference type="FunCoup" id="B2A3Y3">
    <property type="interactions" value="33"/>
</dbReference>
<dbReference type="AlphaFoldDB" id="B2A3Y3"/>
<dbReference type="Gene3D" id="3.40.640.10">
    <property type="entry name" value="Type I PLP-dependent aspartate aminotransferase-like (Major domain)"/>
    <property type="match status" value="1"/>
</dbReference>
<name>B2A3Y3_NATTJ</name>
<dbReference type="PANTHER" id="PTHR46658">
    <property type="entry name" value="CYS OR MET METABOLISM PYRIDOXAL-PHOSPHATE-DEPENDENT ENZYME"/>
    <property type="match status" value="1"/>
</dbReference>
<dbReference type="KEGG" id="nth:Nther_1503"/>
<dbReference type="Proteomes" id="UP000001683">
    <property type="component" value="Chromosome"/>
</dbReference>
<evidence type="ECO:0000313" key="1">
    <source>
        <dbReference type="EMBL" id="ACB85085.1"/>
    </source>
</evidence>
<dbReference type="RefSeq" id="WP_012447957.1">
    <property type="nucleotide sequence ID" value="NC_010718.1"/>
</dbReference>
<dbReference type="STRING" id="457570.Nther_1503"/>
<proteinExistence type="predicted"/>
<dbReference type="PANTHER" id="PTHR46658:SF1">
    <property type="entry name" value="CYS OR MET METABOLISM PYRIDOXAL-PHOSPHATE-DEPENDENT ENZYME"/>
    <property type="match status" value="1"/>
</dbReference>
<evidence type="ECO:0000313" key="2">
    <source>
        <dbReference type="Proteomes" id="UP000001683"/>
    </source>
</evidence>
<dbReference type="SUPFAM" id="SSF53383">
    <property type="entry name" value="PLP-dependent transferases"/>
    <property type="match status" value="1"/>
</dbReference>
<dbReference type="InterPro" id="IPR015421">
    <property type="entry name" value="PyrdxlP-dep_Trfase_major"/>
</dbReference>
<dbReference type="Gene3D" id="3.90.1150.60">
    <property type="entry name" value="Methioning gamme-lyase, C-terminal domain"/>
    <property type="match status" value="1"/>
</dbReference>
<reference evidence="1 2" key="1">
    <citation type="submission" date="2008-04" db="EMBL/GenBank/DDBJ databases">
        <title>Complete sequence of chromosome of Natranaerobius thermophilus JW/NM-WN-LF.</title>
        <authorList>
            <consortium name="US DOE Joint Genome Institute"/>
            <person name="Copeland A."/>
            <person name="Lucas S."/>
            <person name="Lapidus A."/>
            <person name="Glavina del Rio T."/>
            <person name="Dalin E."/>
            <person name="Tice H."/>
            <person name="Bruce D."/>
            <person name="Goodwin L."/>
            <person name="Pitluck S."/>
            <person name="Chertkov O."/>
            <person name="Brettin T."/>
            <person name="Detter J.C."/>
            <person name="Han C."/>
            <person name="Kuske C.R."/>
            <person name="Schmutz J."/>
            <person name="Larimer F."/>
            <person name="Land M."/>
            <person name="Hauser L."/>
            <person name="Kyrpides N."/>
            <person name="Lykidis A."/>
            <person name="Mesbah N.M."/>
            <person name="Wiegel J."/>
        </authorList>
    </citation>
    <scope>NUCLEOTIDE SEQUENCE [LARGE SCALE GENOMIC DNA]</scope>
    <source>
        <strain evidence="2">ATCC BAA-1301 / DSM 18059 / JW/NM-WN-LF</strain>
    </source>
</reference>
<dbReference type="HOGENOM" id="CLU_037803_3_0_9"/>
<dbReference type="InParanoid" id="B2A3Y3"/>
<protein>
    <submittedName>
        <fullName evidence="1">Aluminium resistance family protein</fullName>
    </submittedName>
</protein>
<accession>B2A3Y3</accession>
<reference evidence="1 2" key="2">
    <citation type="journal article" date="2011" name="J. Bacteriol.">
        <title>Complete genome sequence of the anaerobic, halophilic alkalithermophile Natranaerobius thermophilus JW/NM-WN-LF.</title>
        <authorList>
            <person name="Zhao B."/>
            <person name="Mesbah N.M."/>
            <person name="Dalin E."/>
            <person name="Goodwin L."/>
            <person name="Nolan M."/>
            <person name="Pitluck S."/>
            <person name="Chertkov O."/>
            <person name="Brettin T.S."/>
            <person name="Han J."/>
            <person name="Larimer F.W."/>
            <person name="Land M.L."/>
            <person name="Hauser L."/>
            <person name="Kyrpides N."/>
            <person name="Wiegel J."/>
        </authorList>
    </citation>
    <scope>NUCLEOTIDE SEQUENCE [LARGE SCALE GENOMIC DNA]</scope>
    <source>
        <strain evidence="2">ATCC BAA-1301 / DSM 18059 / JW/NM-WN-LF</strain>
    </source>
</reference>
<keyword evidence="2" id="KW-1185">Reference proteome</keyword>
<gene>
    <name evidence="1" type="ordered locus">Nther_1503</name>
</gene>
<sequence>MLDYIKKSERWDINEDVLNAAEKVMYELTTRFSEIDNTCASNQLKVINAMQELGLSEHHFSGSTGYGYGDLGREFVDDLMARVMGTEDALVRHLWVSGTHTIYSCLASLLNQGDTLLSVTGRPYDTLAKLIGITQDAPSNSLIEQGINYKEVSLTEGGLIDYQAVNTRIKELQPEVAFIQKSRGYSSRKTLTNEDIKKLVSLIKEASPNTKIFLDNCYGEFVEHNEPGELEIDLLAGSLIKNPGGGLAPYGGYIAGKSDLVERVSYELTAPGLGRDMGATPEEFNRLFIQGLYMSPTTVASAVKGAIFSAGLFQELGYSVSPHPEDKRGDIIQEISLHNEDKLKAFITGIQKAGVVDSQIAPEPGEMPGYDCPVMMAAGTFIQGASLELSADAPLRPPYRVYQQGGLTFPHAVLGSLIAANYVSKES</sequence>
<dbReference type="Pfam" id="PF06838">
    <property type="entry name" value="Met_gamma_lyase"/>
    <property type="match status" value="1"/>
</dbReference>
<dbReference type="EMBL" id="CP001034">
    <property type="protein sequence ID" value="ACB85085.1"/>
    <property type="molecule type" value="Genomic_DNA"/>
</dbReference>
<dbReference type="InterPro" id="IPR015424">
    <property type="entry name" value="PyrdxlP-dep_Trfase"/>
</dbReference>
<dbReference type="InterPro" id="IPR009651">
    <property type="entry name" value="Met_g_lyase_put"/>
</dbReference>
<dbReference type="eggNOG" id="COG4100">
    <property type="taxonomic scope" value="Bacteria"/>
</dbReference>